<comment type="caution">
    <text evidence="3">The sequence shown here is derived from an EMBL/GenBank/DDBJ whole genome shotgun (WGS) entry which is preliminary data.</text>
</comment>
<evidence type="ECO:0000259" key="1">
    <source>
        <dbReference type="Pfam" id="PF14742"/>
    </source>
</evidence>
<dbReference type="InterPro" id="IPR032856">
    <property type="entry name" value="GDE_N_bis"/>
</dbReference>
<name>A0ABV2DEJ4_9HYPH</name>
<dbReference type="Pfam" id="PF14742">
    <property type="entry name" value="GDE_N_bis"/>
    <property type="match status" value="1"/>
</dbReference>
<dbReference type="InterPro" id="IPR054491">
    <property type="entry name" value="MGH1-like_GH"/>
</dbReference>
<reference evidence="3 4" key="1">
    <citation type="submission" date="2024-06" db="EMBL/GenBank/DDBJ databases">
        <authorList>
            <person name="Kim D.-U."/>
        </authorList>
    </citation>
    <scope>NUCLEOTIDE SEQUENCE [LARGE SCALE GENOMIC DNA]</scope>
    <source>
        <strain evidence="3 4">KACC15460</strain>
    </source>
</reference>
<dbReference type="Pfam" id="PF22422">
    <property type="entry name" value="MGH1-like_GH"/>
    <property type="match status" value="1"/>
</dbReference>
<dbReference type="RefSeq" id="WP_354462187.1">
    <property type="nucleotide sequence ID" value="NZ_JBEWSZ010000001.1"/>
</dbReference>
<dbReference type="Gene3D" id="1.50.10.10">
    <property type="match status" value="1"/>
</dbReference>
<dbReference type="SUPFAM" id="SSF48208">
    <property type="entry name" value="Six-hairpin glycosidases"/>
    <property type="match status" value="1"/>
</dbReference>
<proteinExistence type="predicted"/>
<dbReference type="InterPro" id="IPR012341">
    <property type="entry name" value="6hp_glycosidase-like_sf"/>
</dbReference>
<feature type="domain" description="Putative glycogen debranching enzyme N-terminal" evidence="1">
    <location>
        <begin position="32"/>
        <end position="222"/>
    </location>
</feature>
<dbReference type="InterPro" id="IPR008928">
    <property type="entry name" value="6-hairpin_glycosidase_sf"/>
</dbReference>
<keyword evidence="4" id="KW-1185">Reference proteome</keyword>
<dbReference type="Proteomes" id="UP001548832">
    <property type="component" value="Unassembled WGS sequence"/>
</dbReference>
<feature type="domain" description="Mannosylglycerate hydrolase MGH1-like glycoside hydrolase" evidence="2">
    <location>
        <begin position="305"/>
        <end position="607"/>
    </location>
</feature>
<protein>
    <submittedName>
        <fullName evidence="3">Amylo-alpha-1,6-glucosidase</fullName>
    </submittedName>
</protein>
<organism evidence="3 4">
    <name type="scientific">Mesorhizobium shangrilense</name>
    <dbReference type="NCBI Taxonomy" id="460060"/>
    <lineage>
        <taxon>Bacteria</taxon>
        <taxon>Pseudomonadati</taxon>
        <taxon>Pseudomonadota</taxon>
        <taxon>Alphaproteobacteria</taxon>
        <taxon>Hyphomicrobiales</taxon>
        <taxon>Phyllobacteriaceae</taxon>
        <taxon>Mesorhizobium</taxon>
    </lineage>
</organism>
<accession>A0ABV2DEJ4</accession>
<evidence type="ECO:0000259" key="2">
    <source>
        <dbReference type="Pfam" id="PF22422"/>
    </source>
</evidence>
<dbReference type="EMBL" id="JBEWSZ010000001">
    <property type="protein sequence ID" value="MET2828407.1"/>
    <property type="molecule type" value="Genomic_DNA"/>
</dbReference>
<sequence length="720" mass="79528">MTQLDERKLDPAVALASLDDTAPREPHRLYALKHGDCFAVADAYGDIRGTGDGFFRDDTRVLSEFRLTVGGRSTSLLGASLSQDNVLFTANLTNLPINDADGRQIPQGALHIERVRLLWQERLYERLTLSNYSQEHSTVLISLRFAADFRDMFEVRGSTRSKRGVVGAAEVGEDSIALRYEGLDKIVRTSVISFSQTPDRLEPDRADFLIVLSKRSRQTLYIEVGGQVADTPDRERFRASAARARFNMRAKRRHGATLHSSGRVFNDWVARARADVALLTTELPTGPYPYAGIPWFSTAFGRDGVISALQMLWLNPGLARGVLSFLALHQATETSPFSDSQPGKIMHETRKGEMTALSELPFGRYYGGVDTTPLYIHLACGYADRTGDMGFIDSLWPSLCAAAEWIEEASRSTGFVTYQRAADSGLANQGWKDSFDSVFHADGRIPKGPIALVEVQGYVFAAFQGLAQLAERRGETDRAQAWQQRAEAIRQRVESDFWLEDLNYYALALDGDGQPCKVRTSNAGHLLFVGLPTPERAGMVADQLLSASFHTGWGLRTLADDAVFFNPMSYHNGSTWPHDTALCAQGLARYGNRDSVVRLMSGTFESAVHFNMRLPELFCGFTRAPGEAPIAYPVACLPQAWSAGSAFMLMQACLGLRIDGWNGEIHVTRPRLPIGIDNLTIRHLAVADNAVDLTFQRVGDRVGAFLADRHEGLVPLIVRS</sequence>
<gene>
    <name evidence="3" type="ORF">ABVQ20_15600</name>
</gene>
<evidence type="ECO:0000313" key="3">
    <source>
        <dbReference type="EMBL" id="MET2828407.1"/>
    </source>
</evidence>
<evidence type="ECO:0000313" key="4">
    <source>
        <dbReference type="Proteomes" id="UP001548832"/>
    </source>
</evidence>